<dbReference type="InterPro" id="IPR005225">
    <property type="entry name" value="Small_GTP-bd"/>
</dbReference>
<dbReference type="InterPro" id="IPR027417">
    <property type="entry name" value="P-loop_NTPase"/>
</dbReference>
<evidence type="ECO:0000313" key="5">
    <source>
        <dbReference type="EMBL" id="MEV5508345.1"/>
    </source>
</evidence>
<dbReference type="EMBL" id="JBFAUK010000013">
    <property type="protein sequence ID" value="MEV5508345.1"/>
    <property type="molecule type" value="Genomic_DNA"/>
</dbReference>
<sequence length="661" mass="70630">MSAVPTLNLGILAHVDAGKTSLTERLLFDTGATDRLGSVDEGTTRTDTGELERRRGITIRTAVAPFTLDGLRVNLIDTPGHSDFIAEVERALGVLDGAVLVLSAVEGVQAQTRVLLRTLRRLRLPTLLFVNKTDRAGASESGTLAAVRARLTPHFAPMATVRGIGTPDARTRPFSFEDPGFRERLAEVLAEHDEPLLADLVEDRLPDAARLRRLLARSTGRGLVHPLYLGSARSGEGVPALLDGIRQWLPAHRPAGGRATARGTVFAVERSPGGEKTAYLRLFEGELSPRQRITLHRREEDGSRVEHSARITGLTVIGAPPGAAAAQRLTAGGIARLRGLPKVRVGDRLGPAAPEGEPHFAPPGLETVVRPVHPGDASRLHAALTALADQDPLIGTRALPDGGGTALLLYGEVQKEIIAGTLEEEFGLRAVFEASSILHRERPAGTGEAHEEIDYRQDSHVFWATVGLRVTPGAEGSGIVFGRDTELGALPHAFDRAIEDTVRRTLRQGLYGWPVTDCVVTLTRSGYCSPVTTAADFRSLTPLVVMAALERAGTVVYEPYHGFELEVPGWALGAVSGALGASGAQVRDAVPGSGTWTLRGVVPARQVPVLERGLPGLTRGEALWWSAPAMDRPVGGVPPRRVRTDGNPLNRAEYLRYLGSG</sequence>
<dbReference type="InterPro" id="IPR009000">
    <property type="entry name" value="Transl_B-barrel_sf"/>
</dbReference>
<dbReference type="PANTHER" id="PTHR43261">
    <property type="entry name" value="TRANSLATION ELONGATION FACTOR G-RELATED"/>
    <property type="match status" value="1"/>
</dbReference>
<dbReference type="SMART" id="SM00889">
    <property type="entry name" value="EFG_IV"/>
    <property type="match status" value="1"/>
</dbReference>
<dbReference type="SUPFAM" id="SSF52540">
    <property type="entry name" value="P-loop containing nucleoside triphosphate hydrolases"/>
    <property type="match status" value="1"/>
</dbReference>
<proteinExistence type="predicted"/>
<dbReference type="InterPro" id="IPR014721">
    <property type="entry name" value="Ribsml_uS5_D2-typ_fold_subgr"/>
</dbReference>
<dbReference type="SUPFAM" id="SSF54980">
    <property type="entry name" value="EF-G C-terminal domain-like"/>
    <property type="match status" value="2"/>
</dbReference>
<dbReference type="InterPro" id="IPR020568">
    <property type="entry name" value="Ribosomal_Su5_D2-typ_SF"/>
</dbReference>
<keyword evidence="3" id="KW-0342">GTP-binding</keyword>
<dbReference type="RefSeq" id="WP_109279213.1">
    <property type="nucleotide sequence ID" value="NZ_JBFAUK010000013.1"/>
</dbReference>
<dbReference type="Pfam" id="PF00009">
    <property type="entry name" value="GTP_EFTU"/>
    <property type="match status" value="1"/>
</dbReference>
<dbReference type="PRINTS" id="PR01037">
    <property type="entry name" value="TCRTETOQM"/>
</dbReference>
<accession>A0ABV3K3G1</accession>
<keyword evidence="2" id="KW-0648">Protein biosynthesis</keyword>
<dbReference type="Pfam" id="PF03764">
    <property type="entry name" value="EFG_IV"/>
    <property type="match status" value="1"/>
</dbReference>
<evidence type="ECO:0000313" key="6">
    <source>
        <dbReference type="Proteomes" id="UP001552594"/>
    </source>
</evidence>
<gene>
    <name evidence="5" type="ORF">AB0L16_18015</name>
</gene>
<organism evidence="5 6">
    <name type="scientific">Streptomyces orinoci</name>
    <name type="common">Streptoverticillium orinoci</name>
    <dbReference type="NCBI Taxonomy" id="67339"/>
    <lineage>
        <taxon>Bacteria</taxon>
        <taxon>Bacillati</taxon>
        <taxon>Actinomycetota</taxon>
        <taxon>Actinomycetes</taxon>
        <taxon>Kitasatosporales</taxon>
        <taxon>Streptomycetaceae</taxon>
        <taxon>Streptomyces</taxon>
    </lineage>
</organism>
<dbReference type="InterPro" id="IPR000795">
    <property type="entry name" value="T_Tr_GTP-bd_dom"/>
</dbReference>
<keyword evidence="1" id="KW-0547">Nucleotide-binding</keyword>
<dbReference type="InterPro" id="IPR031157">
    <property type="entry name" value="G_TR_CS"/>
</dbReference>
<comment type="caution">
    <text evidence="5">The sequence shown here is derived from an EMBL/GenBank/DDBJ whole genome shotgun (WGS) entry which is preliminary data.</text>
</comment>
<evidence type="ECO:0000256" key="3">
    <source>
        <dbReference type="ARBA" id="ARBA00023134"/>
    </source>
</evidence>
<evidence type="ECO:0000259" key="4">
    <source>
        <dbReference type="PROSITE" id="PS51722"/>
    </source>
</evidence>
<dbReference type="PANTHER" id="PTHR43261:SF1">
    <property type="entry name" value="RIBOSOME-RELEASING FACTOR 2, MITOCHONDRIAL"/>
    <property type="match status" value="1"/>
</dbReference>
<evidence type="ECO:0000256" key="1">
    <source>
        <dbReference type="ARBA" id="ARBA00022741"/>
    </source>
</evidence>
<dbReference type="Gene3D" id="2.40.30.10">
    <property type="entry name" value="Translation factors"/>
    <property type="match status" value="1"/>
</dbReference>
<name>A0ABV3K3G1_STRON</name>
<dbReference type="InterPro" id="IPR005517">
    <property type="entry name" value="Transl_elong_EFG/EF2_IV"/>
</dbReference>
<dbReference type="PRINTS" id="PR00315">
    <property type="entry name" value="ELONGATNFCT"/>
</dbReference>
<keyword evidence="6" id="KW-1185">Reference proteome</keyword>
<feature type="domain" description="Tr-type G" evidence="4">
    <location>
        <begin position="4"/>
        <end position="255"/>
    </location>
</feature>
<evidence type="ECO:0000256" key="2">
    <source>
        <dbReference type="ARBA" id="ARBA00022917"/>
    </source>
</evidence>
<dbReference type="SUPFAM" id="SSF50447">
    <property type="entry name" value="Translation proteins"/>
    <property type="match status" value="1"/>
</dbReference>
<dbReference type="NCBIfam" id="TIGR00231">
    <property type="entry name" value="small_GTP"/>
    <property type="match status" value="1"/>
</dbReference>
<dbReference type="Gene3D" id="3.30.230.10">
    <property type="match status" value="1"/>
</dbReference>
<dbReference type="Gene3D" id="3.40.50.300">
    <property type="entry name" value="P-loop containing nucleotide triphosphate hydrolases"/>
    <property type="match status" value="1"/>
</dbReference>
<dbReference type="InterPro" id="IPR035647">
    <property type="entry name" value="EFG_III/V"/>
</dbReference>
<dbReference type="Proteomes" id="UP001552594">
    <property type="component" value="Unassembled WGS sequence"/>
</dbReference>
<dbReference type="PROSITE" id="PS00301">
    <property type="entry name" value="G_TR_1"/>
    <property type="match status" value="1"/>
</dbReference>
<dbReference type="Gene3D" id="3.30.70.870">
    <property type="entry name" value="Elongation Factor G (Translational Gtpase), domain 3"/>
    <property type="match status" value="1"/>
</dbReference>
<protein>
    <submittedName>
        <fullName evidence="5">Translation factor GTPase family protein</fullName>
    </submittedName>
</protein>
<dbReference type="PROSITE" id="PS51722">
    <property type="entry name" value="G_TR_2"/>
    <property type="match status" value="1"/>
</dbReference>
<dbReference type="SUPFAM" id="SSF54211">
    <property type="entry name" value="Ribosomal protein S5 domain 2-like"/>
    <property type="match status" value="1"/>
</dbReference>
<reference evidence="5 6" key="1">
    <citation type="submission" date="2024-06" db="EMBL/GenBank/DDBJ databases">
        <title>The Natural Products Discovery Center: Release of the First 8490 Sequenced Strains for Exploring Actinobacteria Biosynthetic Diversity.</title>
        <authorList>
            <person name="Kalkreuter E."/>
            <person name="Kautsar S.A."/>
            <person name="Yang D."/>
            <person name="Bader C.D."/>
            <person name="Teijaro C.N."/>
            <person name="Fluegel L."/>
            <person name="Davis C.M."/>
            <person name="Simpson J.R."/>
            <person name="Lauterbach L."/>
            <person name="Steele A.D."/>
            <person name="Gui C."/>
            <person name="Meng S."/>
            <person name="Li G."/>
            <person name="Viehrig K."/>
            <person name="Ye F."/>
            <person name="Su P."/>
            <person name="Kiefer A.F."/>
            <person name="Nichols A."/>
            <person name="Cepeda A.J."/>
            <person name="Yan W."/>
            <person name="Fan B."/>
            <person name="Jiang Y."/>
            <person name="Adhikari A."/>
            <person name="Zheng C.-J."/>
            <person name="Schuster L."/>
            <person name="Cowan T.M."/>
            <person name="Smanski M.J."/>
            <person name="Chevrette M.G."/>
            <person name="De Carvalho L.P.S."/>
            <person name="Shen B."/>
        </authorList>
    </citation>
    <scope>NUCLEOTIDE SEQUENCE [LARGE SCALE GENOMIC DNA]</scope>
    <source>
        <strain evidence="5 6">NPDC052347</strain>
    </source>
</reference>